<dbReference type="AlphaFoldDB" id="A0AAE3QP76"/>
<organism evidence="1 2">
    <name type="scientific">Xanthocytophaga flava</name>
    <dbReference type="NCBI Taxonomy" id="3048013"/>
    <lineage>
        <taxon>Bacteria</taxon>
        <taxon>Pseudomonadati</taxon>
        <taxon>Bacteroidota</taxon>
        <taxon>Cytophagia</taxon>
        <taxon>Cytophagales</taxon>
        <taxon>Rhodocytophagaceae</taxon>
        <taxon>Xanthocytophaga</taxon>
    </lineage>
</organism>
<gene>
    <name evidence="1" type="ORF">QNI16_07575</name>
</gene>
<evidence type="ECO:0000313" key="1">
    <source>
        <dbReference type="EMBL" id="MDJ1480339.1"/>
    </source>
</evidence>
<protein>
    <submittedName>
        <fullName evidence="1">Uncharacterized protein</fullName>
    </submittedName>
</protein>
<accession>A0AAE3QP76</accession>
<sequence>MSENKSFSDPPMKKLASCLIEAVSTVRKEAQRAFFVDNFN</sequence>
<evidence type="ECO:0000313" key="2">
    <source>
        <dbReference type="Proteomes" id="UP001241110"/>
    </source>
</evidence>
<name>A0AAE3QP76_9BACT</name>
<dbReference type="EMBL" id="JASJOS010000003">
    <property type="protein sequence ID" value="MDJ1480339.1"/>
    <property type="molecule type" value="Genomic_DNA"/>
</dbReference>
<dbReference type="RefSeq" id="WP_313976933.1">
    <property type="nucleotide sequence ID" value="NZ_JASJOS010000003.1"/>
</dbReference>
<reference evidence="1" key="1">
    <citation type="submission" date="2023-05" db="EMBL/GenBank/DDBJ databases">
        <authorList>
            <person name="Zhang X."/>
        </authorList>
    </citation>
    <scope>NUCLEOTIDE SEQUENCE</scope>
    <source>
        <strain evidence="1">YF14B1</strain>
    </source>
</reference>
<dbReference type="Proteomes" id="UP001241110">
    <property type="component" value="Unassembled WGS sequence"/>
</dbReference>
<comment type="caution">
    <text evidence="1">The sequence shown here is derived from an EMBL/GenBank/DDBJ whole genome shotgun (WGS) entry which is preliminary data.</text>
</comment>
<proteinExistence type="predicted"/>